<dbReference type="PATRIC" id="fig|1134806.3.peg.1511"/>
<dbReference type="EMBL" id="AMBL01000052">
    <property type="protein sequence ID" value="EJY45284.1"/>
    <property type="molecule type" value="Genomic_DNA"/>
</dbReference>
<dbReference type="Proteomes" id="UP000006403">
    <property type="component" value="Unassembled WGS sequence"/>
</dbReference>
<protein>
    <submittedName>
        <fullName evidence="1">Uncharacterized protein</fullName>
    </submittedName>
</protein>
<name>J6YX71_ENTFC</name>
<evidence type="ECO:0000313" key="1">
    <source>
        <dbReference type="EMBL" id="EJY45284.1"/>
    </source>
</evidence>
<comment type="caution">
    <text evidence="1">The sequence shown here is derived from an EMBL/GenBank/DDBJ whole genome shotgun (WGS) entry which is preliminary data.</text>
</comment>
<accession>J6YX71</accession>
<proteinExistence type="predicted"/>
<dbReference type="AlphaFoldDB" id="J6YX71"/>
<sequence>MLFAVVFITLLLPPLFKFRQTGYTDRKAKNEKIHKQVAKRD</sequence>
<organism evidence="1 2">
    <name type="scientific">Enterococcus faecium 505</name>
    <dbReference type="NCBI Taxonomy" id="1134806"/>
    <lineage>
        <taxon>Bacteria</taxon>
        <taxon>Bacillati</taxon>
        <taxon>Bacillota</taxon>
        <taxon>Bacilli</taxon>
        <taxon>Lactobacillales</taxon>
        <taxon>Enterococcaceae</taxon>
        <taxon>Enterococcus</taxon>
    </lineage>
</organism>
<evidence type="ECO:0000313" key="2">
    <source>
        <dbReference type="Proteomes" id="UP000006403"/>
    </source>
</evidence>
<dbReference type="HOGENOM" id="CLU_3289059_0_0_9"/>
<gene>
    <name evidence="1" type="ORF">HMPREF1348_01585</name>
</gene>
<reference evidence="1 2" key="1">
    <citation type="submission" date="2012-04" db="EMBL/GenBank/DDBJ databases">
        <authorList>
            <person name="Weinstock G."/>
            <person name="Sodergren E."/>
            <person name="Lobos E.A."/>
            <person name="Fulton L."/>
            <person name="Fulton R."/>
            <person name="Courtney L."/>
            <person name="Fronick C."/>
            <person name="O'Laughlin M."/>
            <person name="Godfrey J."/>
            <person name="Wilson R.M."/>
            <person name="Miner T."/>
            <person name="Farmer C."/>
            <person name="Delehaunty K."/>
            <person name="Cordes M."/>
            <person name="Minx P."/>
            <person name="Tomlinson C."/>
            <person name="Chen J."/>
            <person name="Wollam A."/>
            <person name="Pepin K.H."/>
            <person name="Bhonagiri V."/>
            <person name="Zhang X."/>
            <person name="Suruliraj S."/>
            <person name="Warren W."/>
            <person name="Mitreva M."/>
            <person name="Mardis E.R."/>
            <person name="Wilson R.K."/>
        </authorList>
    </citation>
    <scope>NUCLEOTIDE SEQUENCE [LARGE SCALE GENOMIC DNA]</scope>
    <source>
        <strain evidence="1 2">505</strain>
    </source>
</reference>